<gene>
    <name evidence="6" type="ORF">MC378_12125</name>
</gene>
<dbReference type="Gene3D" id="1.10.101.10">
    <property type="entry name" value="PGBD-like superfamily/PGBD"/>
    <property type="match status" value="1"/>
</dbReference>
<feature type="region of interest" description="Disordered" evidence="1">
    <location>
        <begin position="504"/>
        <end position="537"/>
    </location>
</feature>
<evidence type="ECO:0000259" key="5">
    <source>
        <dbReference type="Pfam" id="PF19077"/>
    </source>
</evidence>
<feature type="compositionally biased region" description="Polar residues" evidence="1">
    <location>
        <begin position="892"/>
        <end position="911"/>
    </location>
</feature>
<dbReference type="EMBL" id="JAKQYM010000009">
    <property type="protein sequence ID" value="MCI2229915.1"/>
    <property type="molecule type" value="Genomic_DNA"/>
</dbReference>
<evidence type="ECO:0000256" key="1">
    <source>
        <dbReference type="SAM" id="MobiDB-lite"/>
    </source>
</evidence>
<dbReference type="InterPro" id="IPR002477">
    <property type="entry name" value="Peptidoglycan-bd-like"/>
</dbReference>
<dbReference type="Pfam" id="PF17936">
    <property type="entry name" value="Big_6"/>
    <property type="match status" value="1"/>
</dbReference>
<keyword evidence="2" id="KW-0732">Signal</keyword>
<protein>
    <submittedName>
        <fullName evidence="6">BspA family leucine-rich repeat surface protein</fullName>
    </submittedName>
</protein>
<dbReference type="RefSeq" id="WP_242179026.1">
    <property type="nucleotide sequence ID" value="NZ_JAKQYM010000009.1"/>
</dbReference>
<dbReference type="InterPro" id="IPR041498">
    <property type="entry name" value="Big_6"/>
</dbReference>
<dbReference type="AlphaFoldDB" id="A0A9X1VSD4"/>
<feature type="domain" description="Peptidoglycan binding-like" evidence="3">
    <location>
        <begin position="1201"/>
        <end position="1256"/>
    </location>
</feature>
<dbReference type="Proteomes" id="UP001139369">
    <property type="component" value="Unassembled WGS sequence"/>
</dbReference>
<feature type="region of interest" description="Disordered" evidence="1">
    <location>
        <begin position="874"/>
        <end position="911"/>
    </location>
</feature>
<dbReference type="InterPro" id="IPR044016">
    <property type="entry name" value="Big_13"/>
</dbReference>
<dbReference type="InterPro" id="IPR036365">
    <property type="entry name" value="PGBD-like_sf"/>
</dbReference>
<feature type="compositionally biased region" description="Low complexity" evidence="1">
    <location>
        <begin position="518"/>
        <end position="534"/>
    </location>
</feature>
<dbReference type="Pfam" id="PF19077">
    <property type="entry name" value="Big_13"/>
    <property type="match status" value="1"/>
</dbReference>
<feature type="chain" id="PRO_5040799890" evidence="2">
    <location>
        <begin position="23"/>
        <end position="1271"/>
    </location>
</feature>
<dbReference type="InterPro" id="IPR013783">
    <property type="entry name" value="Ig-like_fold"/>
</dbReference>
<feature type="signal peptide" evidence="2">
    <location>
        <begin position="1"/>
        <end position="22"/>
    </location>
</feature>
<dbReference type="Pfam" id="PF01471">
    <property type="entry name" value="PG_binding_1"/>
    <property type="match status" value="1"/>
</dbReference>
<evidence type="ECO:0000313" key="6">
    <source>
        <dbReference type="EMBL" id="MCI2229915.1"/>
    </source>
</evidence>
<evidence type="ECO:0000313" key="7">
    <source>
        <dbReference type="Proteomes" id="UP001139369"/>
    </source>
</evidence>
<reference evidence="6" key="1">
    <citation type="submission" date="2022-02" db="EMBL/GenBank/DDBJ databases">
        <title>Polaribacter sp. MSW13, isolated from seawater.</title>
        <authorList>
            <person name="Kristyanto S."/>
            <person name="Jung J."/>
            <person name="Jeon C.O."/>
        </authorList>
    </citation>
    <scope>NUCLEOTIDE SEQUENCE</scope>
    <source>
        <strain evidence="6">MSW13</strain>
    </source>
</reference>
<dbReference type="Pfam" id="PF03382">
    <property type="entry name" value="DUF285"/>
    <property type="match status" value="1"/>
</dbReference>
<dbReference type="SUPFAM" id="SSF47090">
    <property type="entry name" value="PGBD-like"/>
    <property type="match status" value="1"/>
</dbReference>
<evidence type="ECO:0000259" key="3">
    <source>
        <dbReference type="Pfam" id="PF01471"/>
    </source>
</evidence>
<evidence type="ECO:0000256" key="2">
    <source>
        <dbReference type="SAM" id="SignalP"/>
    </source>
</evidence>
<dbReference type="Gene3D" id="2.60.40.10">
    <property type="entry name" value="Immunoglobulins"/>
    <property type="match status" value="3"/>
</dbReference>
<proteinExistence type="predicted"/>
<comment type="caution">
    <text evidence="6">The sequence shown here is derived from an EMBL/GenBank/DDBJ whole genome shotgun (WGS) entry which is preliminary data.</text>
</comment>
<feature type="domain" description="Bacterial Ig" evidence="4">
    <location>
        <begin position="990"/>
        <end position="1058"/>
    </location>
</feature>
<dbReference type="NCBIfam" id="TIGR02167">
    <property type="entry name" value="Liste_lipo_26"/>
    <property type="match status" value="3"/>
</dbReference>
<dbReference type="InterPro" id="IPR005046">
    <property type="entry name" value="DUF285"/>
</dbReference>
<organism evidence="6 7">
    <name type="scientific">Polaribacter marinus</name>
    <dbReference type="NCBI Taxonomy" id="2916838"/>
    <lineage>
        <taxon>Bacteria</taxon>
        <taxon>Pseudomonadati</taxon>
        <taxon>Bacteroidota</taxon>
        <taxon>Flavobacteriia</taxon>
        <taxon>Flavobacteriales</taxon>
        <taxon>Flavobacteriaceae</taxon>
    </lineage>
</organism>
<accession>A0A9X1VSD4</accession>
<evidence type="ECO:0000259" key="4">
    <source>
        <dbReference type="Pfam" id="PF17936"/>
    </source>
</evidence>
<name>A0A9X1VSD4_9FLAO</name>
<sequence>MRKNILLILFIATVLITPHVYAAGSDDFVITVKTDNTGTSADDTFVIPTYSLETYNYNVDCNDDGTMEFTAQTGNVTCDYSTIGGAGTYTIRIEDNVGDGSGFPAIYFIASVNKEKIVSVDQWGTGKWTSFYAAFYGAKKMVVNATDTPDLSNVDSTSFMFKDAYLANPNTTNWDTSNVTNMSRMFETAIAANPDTTNWNTANVTDMSFMFKQASIANPNTTNWNIDKVTNMEGMFYQADLANPNTINWNTINVTNMSNMFVSADLANPNVSNWNTSNVTTMQGMFQGATSANPNTTNWNTDKVTNMAGMFAGATSANPDVSGWNTSSVTIISDMFSGATSANPDTTNWNISKVSNLTNMFRNATSANPNVSNWDTSKITDMKRMFQGATSAIPNTTNWDTSKLRNISEMFQGATTANPDVSNWDVVEIDNAYNAMTNSAFSTTNYDALLENWSAQALQSGVNLGVVPAEYCSINASIGRDDMINGNNWSITDNGLGGGCTVVPPQHRPASAPDLLVSSDTGTSSTDNSTSETNPDFDISCTQTGNTVTLYSNQPSMNTIIGSHTCVGVGTETIATSTTLSELVHNISYTETITGIESAHSPVLPVSIVSEAAYRFTLNLSDGTNTKTTRIVIGTGDGYEKGLDVGYDAGAFGADLPGTGFINMFDSKLAVYTRLIEDTLGQGLAFTIQSLPESELDDMTTEVGVSVASDTNVVLDIDIADILGNPTTLPVGNLLILEDRLLGTFTELQDTGTSYTTAVSTSESEIGRFYLHMTTDVTDPTGPGSMSLPTTLINDINANIVGSCGTDVSNGSVLVTTTPVNGFTNQYNTSIRLDANGDFTITDPNWSEGSYSVNFSCTDKVGNGPTTMGPFGPIEIDTTPPPTPTTPDLQAGSDTGLTNSDNNTSDSTPTFDITCTESDSTITLYAEGISAGTHVCTAIGSTMVMVSTTLLDGTYDFTISETDLAGNESPQSSSLSVVIDTTIDPVTLNTPTTGSPLSGTADVNSTVTITTPSGATCTNTANATGAYTCTLSPSPVDGENITAISIDIFGNTASTIEVGGIDTNAPGNPIINLVTAGDTVITGSGENGTTITLDIATCTNAPVIVAGGVWSCDLKPTDAPNKGEGIVATSTDIAGNYSTGVYRIPSDKKTSSKRVSKARLKEIFGKKIEEIVLEEQAEPITNETKYNCFVNYNRLIKRGMQGGDVKQVQKCIASLGYPTGPFDGIYGPLTHAGIRSYQQANNLMLDGIIGPETAGHLNGLSGVALDGLTKL</sequence>
<dbReference type="InterPro" id="IPR036366">
    <property type="entry name" value="PGBDSf"/>
</dbReference>
<dbReference type="InterPro" id="IPR011889">
    <property type="entry name" value="Liste_lipo_26"/>
</dbReference>
<feature type="domain" description="Bacterial Ig-like" evidence="5">
    <location>
        <begin position="884"/>
        <end position="981"/>
    </location>
</feature>
<keyword evidence="7" id="KW-1185">Reference proteome</keyword>